<feature type="compositionally biased region" description="Basic and acidic residues" evidence="7">
    <location>
        <begin position="413"/>
        <end position="423"/>
    </location>
</feature>
<evidence type="ECO:0000313" key="9">
    <source>
        <dbReference type="Proteomes" id="UP001153636"/>
    </source>
</evidence>
<evidence type="ECO:0000256" key="4">
    <source>
        <dbReference type="ARBA" id="ARBA00023242"/>
    </source>
</evidence>
<dbReference type="PANTHER" id="PTHR12558:SF13">
    <property type="entry name" value="CELL DIVISION CYCLE PROTEIN 27 HOMOLOG"/>
    <property type="match status" value="1"/>
</dbReference>
<dbReference type="Proteomes" id="UP001153636">
    <property type="component" value="Chromosome 13"/>
</dbReference>
<protein>
    <recommendedName>
        <fullName evidence="6">Cell division cycle protein 27 homolog</fullName>
    </recommendedName>
</protein>
<dbReference type="SUPFAM" id="SSF48452">
    <property type="entry name" value="TPR-like"/>
    <property type="match status" value="2"/>
</dbReference>
<feature type="compositionally biased region" description="Polar residues" evidence="7">
    <location>
        <begin position="354"/>
        <end position="382"/>
    </location>
</feature>
<proteinExistence type="inferred from homology"/>
<dbReference type="GO" id="GO:0005680">
    <property type="term" value="C:anaphase-promoting complex"/>
    <property type="evidence" value="ECO:0007669"/>
    <property type="project" value="TreeGrafter"/>
</dbReference>
<evidence type="ECO:0000256" key="2">
    <source>
        <dbReference type="ARBA" id="ARBA00022737"/>
    </source>
</evidence>
<name>A0A9P0CI99_9CUCU</name>
<dbReference type="GO" id="GO:0031145">
    <property type="term" value="P:anaphase-promoting complex-dependent catabolic process"/>
    <property type="evidence" value="ECO:0007669"/>
    <property type="project" value="TreeGrafter"/>
</dbReference>
<dbReference type="FunFam" id="1.25.40.10:FF:000018">
    <property type="entry name" value="Cell division cycle protein 27 homolog B"/>
    <property type="match status" value="1"/>
</dbReference>
<evidence type="ECO:0000313" key="8">
    <source>
        <dbReference type="EMBL" id="CAH1102734.1"/>
    </source>
</evidence>
<keyword evidence="4" id="KW-0539">Nucleus</keyword>
<organism evidence="8 9">
    <name type="scientific">Psylliodes chrysocephalus</name>
    <dbReference type="NCBI Taxonomy" id="3402493"/>
    <lineage>
        <taxon>Eukaryota</taxon>
        <taxon>Metazoa</taxon>
        <taxon>Ecdysozoa</taxon>
        <taxon>Arthropoda</taxon>
        <taxon>Hexapoda</taxon>
        <taxon>Insecta</taxon>
        <taxon>Pterygota</taxon>
        <taxon>Neoptera</taxon>
        <taxon>Endopterygota</taxon>
        <taxon>Coleoptera</taxon>
        <taxon>Polyphaga</taxon>
        <taxon>Cucujiformia</taxon>
        <taxon>Chrysomeloidea</taxon>
        <taxon>Chrysomelidae</taxon>
        <taxon>Galerucinae</taxon>
        <taxon>Alticini</taxon>
        <taxon>Psylliodes</taxon>
    </lineage>
</organism>
<evidence type="ECO:0000256" key="1">
    <source>
        <dbReference type="ARBA" id="ARBA00004123"/>
    </source>
</evidence>
<dbReference type="PANTHER" id="PTHR12558">
    <property type="entry name" value="CELL DIVISION CYCLE 16,23,27"/>
    <property type="match status" value="1"/>
</dbReference>
<comment type="similarity">
    <text evidence="5">Belongs to the APC3/CDC27 family.</text>
</comment>
<keyword evidence="9" id="KW-1185">Reference proteome</keyword>
<accession>A0A9P0CI99</accession>
<dbReference type="EMBL" id="OV651825">
    <property type="protein sequence ID" value="CAH1102734.1"/>
    <property type="molecule type" value="Genomic_DNA"/>
</dbReference>
<feature type="region of interest" description="Disordered" evidence="7">
    <location>
        <begin position="777"/>
        <end position="826"/>
    </location>
</feature>
<comment type="subcellular location">
    <subcellularLocation>
        <location evidence="1">Nucleus</location>
    </subcellularLocation>
</comment>
<sequence length="826" mass="92854">MIVQEPVQAAIWHCLNHYDYDDAIFLSERLYAEVNTEESLFLLATAYFRNGQKDHAYYTLKGRTGNSSQCRYLLGICAYELEKYAEAEATILEEATNSNTLDDEAIIKEFGEQACFVLLLLGKIAAKTERKTRALEAWKKALKLNPFLWSNFENLCKIGDRTDPKTVFQLNNIENISMCQGNSISNIDSVIITNNLATANTEESFLTPEQLINSNPILICNSNAKLFNTPAEESPLAHPIPLSGVHPMATSMQKFRNRFSDVGGTPRSGYQSTLPSFGLLFDTPDENLGTPDMSPTTLTESNNHHQSLAKRVRAQVDQFIGRKESIFQNCKPVFSQSTNVPVTKSPTIPLAVQPGQNVRRSSRLFSNSYSVKENNKSPNRNKFATPKSPSRKTKQRLAKCNLNKNANYSELNTKNKNEKEKNETVTSADSLKPDKGVLSNATENCLLQVVNMQKQSAEGLMSLLREIGQAYLDLSQFNCEAAINRLNELPPNQFNTSWVQSLLGLAYFEQSDFENSIKYFGEVHSEEPYRLEYMDTYSTALWHLQKEVALSALAQDLLNLNKNSPVTWCVSGNCFSLHKEHDTAIKFFQRAVQVDPNFPYAYTLLGHEYITTEELDKAMSCFRNAIRLDSRHYNAWFGIGTIYSKQERYKLAEMNYAKALSINAKSSVILCHIGVVQHALKETEKALNTFNVAIANNPKSPLCKFHRGSIYFALGRHAEALKELEELKEIVPKESLVYYLIGKVHKKLGNTDLALMHFSWATDLDPKGASSQIKEAFDPSIGRSTTEIDDSPISPAPDEYQSESNSGQRFGPLNFNGLPDDSEDSF</sequence>
<keyword evidence="2" id="KW-0677">Repeat</keyword>
<dbReference type="InterPro" id="IPR019734">
    <property type="entry name" value="TPR_rpt"/>
</dbReference>
<dbReference type="Pfam" id="PF13432">
    <property type="entry name" value="TPR_16"/>
    <property type="match status" value="1"/>
</dbReference>
<evidence type="ECO:0000256" key="7">
    <source>
        <dbReference type="SAM" id="MobiDB-lite"/>
    </source>
</evidence>
<gene>
    <name evidence="8" type="ORF">PSYICH_LOCUS3940</name>
</gene>
<dbReference type="Pfam" id="PF12895">
    <property type="entry name" value="ANAPC3"/>
    <property type="match status" value="1"/>
</dbReference>
<dbReference type="OrthoDB" id="329563at2759"/>
<reference evidence="8" key="1">
    <citation type="submission" date="2022-01" db="EMBL/GenBank/DDBJ databases">
        <authorList>
            <person name="King R."/>
        </authorList>
    </citation>
    <scope>NUCLEOTIDE SEQUENCE</scope>
</reference>
<dbReference type="AlphaFoldDB" id="A0A9P0CI99"/>
<evidence type="ECO:0000256" key="3">
    <source>
        <dbReference type="ARBA" id="ARBA00022803"/>
    </source>
</evidence>
<dbReference type="InterPro" id="IPR011990">
    <property type="entry name" value="TPR-like_helical_dom_sf"/>
</dbReference>
<dbReference type="Pfam" id="PF13181">
    <property type="entry name" value="TPR_8"/>
    <property type="match status" value="3"/>
</dbReference>
<evidence type="ECO:0000256" key="5">
    <source>
        <dbReference type="ARBA" id="ARBA00038210"/>
    </source>
</evidence>
<feature type="region of interest" description="Disordered" evidence="7">
    <location>
        <begin position="354"/>
        <end position="396"/>
    </location>
</feature>
<evidence type="ECO:0000256" key="6">
    <source>
        <dbReference type="ARBA" id="ARBA00039307"/>
    </source>
</evidence>
<dbReference type="SMART" id="SM00028">
    <property type="entry name" value="TPR"/>
    <property type="match status" value="9"/>
</dbReference>
<dbReference type="GO" id="GO:0051301">
    <property type="term" value="P:cell division"/>
    <property type="evidence" value="ECO:0007669"/>
    <property type="project" value="TreeGrafter"/>
</dbReference>
<keyword evidence="3" id="KW-0802">TPR repeat</keyword>
<dbReference type="GO" id="GO:0005737">
    <property type="term" value="C:cytoplasm"/>
    <property type="evidence" value="ECO:0007669"/>
    <property type="project" value="TreeGrafter"/>
</dbReference>
<feature type="region of interest" description="Disordered" evidence="7">
    <location>
        <begin position="413"/>
        <end position="434"/>
    </location>
</feature>
<dbReference type="GO" id="GO:0007091">
    <property type="term" value="P:metaphase/anaphase transition of mitotic cell cycle"/>
    <property type="evidence" value="ECO:0007669"/>
    <property type="project" value="TreeGrafter"/>
</dbReference>
<dbReference type="GO" id="GO:0016567">
    <property type="term" value="P:protein ubiquitination"/>
    <property type="evidence" value="ECO:0007669"/>
    <property type="project" value="TreeGrafter"/>
</dbReference>
<dbReference type="Gene3D" id="1.25.40.10">
    <property type="entry name" value="Tetratricopeptide repeat domain"/>
    <property type="match status" value="4"/>
</dbReference>